<feature type="non-terminal residue" evidence="1">
    <location>
        <position position="1"/>
    </location>
</feature>
<feature type="non-terminal residue" evidence="1">
    <location>
        <position position="74"/>
    </location>
</feature>
<name>A0AAV7RD10_PLEWA</name>
<evidence type="ECO:0000313" key="1">
    <source>
        <dbReference type="EMBL" id="KAJ1149119.1"/>
    </source>
</evidence>
<keyword evidence="2" id="KW-1185">Reference proteome</keyword>
<accession>A0AAV7RD10</accession>
<evidence type="ECO:0000313" key="2">
    <source>
        <dbReference type="Proteomes" id="UP001066276"/>
    </source>
</evidence>
<proteinExistence type="predicted"/>
<dbReference type="AlphaFoldDB" id="A0AAV7RD10"/>
<comment type="caution">
    <text evidence="1">The sequence shown here is derived from an EMBL/GenBank/DDBJ whole genome shotgun (WGS) entry which is preliminary data.</text>
</comment>
<sequence>RLPQKRDDFSCLLTRMWPKDQETQGYAEARAAVRQRARLLTFLAAKIMSVNRTQKCNTSHENGRKTNCMNFGSF</sequence>
<gene>
    <name evidence="1" type="ORF">NDU88_001937</name>
</gene>
<protein>
    <submittedName>
        <fullName evidence="1">Uncharacterized protein</fullName>
    </submittedName>
</protein>
<dbReference type="EMBL" id="JANPWB010000009">
    <property type="protein sequence ID" value="KAJ1149119.1"/>
    <property type="molecule type" value="Genomic_DNA"/>
</dbReference>
<dbReference type="Proteomes" id="UP001066276">
    <property type="component" value="Chromosome 5"/>
</dbReference>
<organism evidence="1 2">
    <name type="scientific">Pleurodeles waltl</name>
    <name type="common">Iberian ribbed newt</name>
    <dbReference type="NCBI Taxonomy" id="8319"/>
    <lineage>
        <taxon>Eukaryota</taxon>
        <taxon>Metazoa</taxon>
        <taxon>Chordata</taxon>
        <taxon>Craniata</taxon>
        <taxon>Vertebrata</taxon>
        <taxon>Euteleostomi</taxon>
        <taxon>Amphibia</taxon>
        <taxon>Batrachia</taxon>
        <taxon>Caudata</taxon>
        <taxon>Salamandroidea</taxon>
        <taxon>Salamandridae</taxon>
        <taxon>Pleurodelinae</taxon>
        <taxon>Pleurodeles</taxon>
    </lineage>
</organism>
<reference evidence="1" key="1">
    <citation type="journal article" date="2022" name="bioRxiv">
        <title>Sequencing and chromosome-scale assembly of the giantPleurodeles waltlgenome.</title>
        <authorList>
            <person name="Brown T."/>
            <person name="Elewa A."/>
            <person name="Iarovenko S."/>
            <person name="Subramanian E."/>
            <person name="Araus A.J."/>
            <person name="Petzold A."/>
            <person name="Susuki M."/>
            <person name="Suzuki K.-i.T."/>
            <person name="Hayashi T."/>
            <person name="Toyoda A."/>
            <person name="Oliveira C."/>
            <person name="Osipova E."/>
            <person name="Leigh N.D."/>
            <person name="Simon A."/>
            <person name="Yun M.H."/>
        </authorList>
    </citation>
    <scope>NUCLEOTIDE SEQUENCE</scope>
    <source>
        <strain evidence="1">20211129_DDA</strain>
        <tissue evidence="1">Liver</tissue>
    </source>
</reference>